<name>A0ABV7X1H9_9HYPH</name>
<evidence type="ECO:0000313" key="2">
    <source>
        <dbReference type="EMBL" id="MFC3704454.1"/>
    </source>
</evidence>
<evidence type="ECO:0000256" key="1">
    <source>
        <dbReference type="SAM" id="Phobius"/>
    </source>
</evidence>
<accession>A0ABV7X1H9</accession>
<keyword evidence="3" id="KW-1185">Reference proteome</keyword>
<sequence>MTDDNTQRSLGRLEGQMSEVLTMLKASGDSRARLHERVDEVSDRLGKIEGDIGISAQVDVQVRERLDAFDAKLTNDVMPTINEVKRWKITGVTVLAMVGMAGAAIGSFLWWAWDVIVQKWSGG</sequence>
<keyword evidence="1" id="KW-0472">Membrane</keyword>
<dbReference type="Pfam" id="PF07439">
    <property type="entry name" value="DUF1515"/>
    <property type="match status" value="1"/>
</dbReference>
<organism evidence="2 3">
    <name type="scientific">Devosia honganensis</name>
    <dbReference type="NCBI Taxonomy" id="1610527"/>
    <lineage>
        <taxon>Bacteria</taxon>
        <taxon>Pseudomonadati</taxon>
        <taxon>Pseudomonadota</taxon>
        <taxon>Alphaproteobacteria</taxon>
        <taxon>Hyphomicrobiales</taxon>
        <taxon>Devosiaceae</taxon>
        <taxon>Devosia</taxon>
    </lineage>
</organism>
<protein>
    <submittedName>
        <fullName evidence="2">DUF1515 family protein</fullName>
    </submittedName>
</protein>
<dbReference type="InterPro" id="IPR010889">
    <property type="entry name" value="DUF1515"/>
</dbReference>
<gene>
    <name evidence="2" type="ORF">ACFOOL_06775</name>
</gene>
<dbReference type="RefSeq" id="WP_380096072.1">
    <property type="nucleotide sequence ID" value="NZ_JBHRYD010000004.1"/>
</dbReference>
<proteinExistence type="predicted"/>
<keyword evidence="1" id="KW-1133">Transmembrane helix</keyword>
<keyword evidence="1" id="KW-0812">Transmembrane</keyword>
<reference evidence="3" key="1">
    <citation type="journal article" date="2019" name="Int. J. Syst. Evol. Microbiol.">
        <title>The Global Catalogue of Microorganisms (GCM) 10K type strain sequencing project: providing services to taxonomists for standard genome sequencing and annotation.</title>
        <authorList>
            <consortium name="The Broad Institute Genomics Platform"/>
            <consortium name="The Broad Institute Genome Sequencing Center for Infectious Disease"/>
            <person name="Wu L."/>
            <person name="Ma J."/>
        </authorList>
    </citation>
    <scope>NUCLEOTIDE SEQUENCE [LARGE SCALE GENOMIC DNA]</scope>
    <source>
        <strain evidence="3">KCTC 42281</strain>
    </source>
</reference>
<dbReference type="Proteomes" id="UP001595613">
    <property type="component" value="Unassembled WGS sequence"/>
</dbReference>
<comment type="caution">
    <text evidence="2">The sequence shown here is derived from an EMBL/GenBank/DDBJ whole genome shotgun (WGS) entry which is preliminary data.</text>
</comment>
<dbReference type="EMBL" id="JBHRYD010000004">
    <property type="protein sequence ID" value="MFC3704454.1"/>
    <property type="molecule type" value="Genomic_DNA"/>
</dbReference>
<evidence type="ECO:0000313" key="3">
    <source>
        <dbReference type="Proteomes" id="UP001595613"/>
    </source>
</evidence>
<feature type="transmembrane region" description="Helical" evidence="1">
    <location>
        <begin position="92"/>
        <end position="113"/>
    </location>
</feature>